<dbReference type="Proteomes" id="UP000295087">
    <property type="component" value="Unassembled WGS sequence"/>
</dbReference>
<dbReference type="EMBL" id="SNXK01000001">
    <property type="protein sequence ID" value="TDP41681.1"/>
    <property type="molecule type" value="Genomic_DNA"/>
</dbReference>
<name>A0A4R6PS75_NOCIG</name>
<sequence length="187" mass="20058">MKSRQITVGDQAWTVRVDGPSSRHNVLLLPDADDPADVFDKVCARLHESDLQTVVVESVEGLEPAGVHTILDELELPYVNVAGRGTGAALAWRVCAGRFGRFMSLVVADHGHPAVPGADGTIPDPACPPLELPVTMMVTKSLPRATADASGRFVYGEFRVVPLEVDNIATEAGHELATEIVLRTSLW</sequence>
<evidence type="ECO:0000313" key="1">
    <source>
        <dbReference type="EMBL" id="TDP41681.1"/>
    </source>
</evidence>
<dbReference type="SUPFAM" id="SSF53474">
    <property type="entry name" value="alpha/beta-Hydrolases"/>
    <property type="match status" value="1"/>
</dbReference>
<dbReference type="InterPro" id="IPR029058">
    <property type="entry name" value="AB_hydrolase_fold"/>
</dbReference>
<dbReference type="AlphaFoldDB" id="A0A4R6PS75"/>
<comment type="caution">
    <text evidence="1">The sequence shown here is derived from an EMBL/GenBank/DDBJ whole genome shotgun (WGS) entry which is preliminary data.</text>
</comment>
<proteinExistence type="predicted"/>
<evidence type="ECO:0008006" key="3">
    <source>
        <dbReference type="Google" id="ProtNLM"/>
    </source>
</evidence>
<organism evidence="1 2">
    <name type="scientific">Nocardia ignorata</name>
    <dbReference type="NCBI Taxonomy" id="145285"/>
    <lineage>
        <taxon>Bacteria</taxon>
        <taxon>Bacillati</taxon>
        <taxon>Actinomycetota</taxon>
        <taxon>Actinomycetes</taxon>
        <taxon>Mycobacteriales</taxon>
        <taxon>Nocardiaceae</taxon>
        <taxon>Nocardia</taxon>
    </lineage>
</organism>
<gene>
    <name evidence="1" type="ORF">DFR75_101784</name>
</gene>
<accession>A0A4R6PS75</accession>
<keyword evidence="2" id="KW-1185">Reference proteome</keyword>
<protein>
    <recommendedName>
        <fullName evidence="3">Alpha/beta hydrolase family protein</fullName>
    </recommendedName>
</protein>
<evidence type="ECO:0000313" key="2">
    <source>
        <dbReference type="Proteomes" id="UP000295087"/>
    </source>
</evidence>
<dbReference type="RefSeq" id="WP_067496364.1">
    <property type="nucleotide sequence ID" value="NZ_SNXK01000001.1"/>
</dbReference>
<reference evidence="1 2" key="1">
    <citation type="submission" date="2019-03" db="EMBL/GenBank/DDBJ databases">
        <title>Genomic Encyclopedia of Type Strains, Phase IV (KMG-IV): sequencing the most valuable type-strain genomes for metagenomic binning, comparative biology and taxonomic classification.</title>
        <authorList>
            <person name="Goeker M."/>
        </authorList>
    </citation>
    <scope>NUCLEOTIDE SEQUENCE [LARGE SCALE GENOMIC DNA]</scope>
    <source>
        <strain evidence="1 2">DSM 44496</strain>
    </source>
</reference>